<dbReference type="InterPro" id="IPR009000">
    <property type="entry name" value="Transl_B-barrel_sf"/>
</dbReference>
<dbReference type="InterPro" id="IPR050058">
    <property type="entry name" value="Ala-tRNA_ligase"/>
</dbReference>
<proteinExistence type="inferred from homology"/>
<keyword evidence="10 11" id="KW-0030">Aminoacyl-tRNA synthetase</keyword>
<dbReference type="InterPro" id="IPR018163">
    <property type="entry name" value="Thr/Ala-tRNA-synth_IIc_edit"/>
</dbReference>
<comment type="function">
    <text evidence="11">Catalyzes the attachment of alanine to tRNA(Ala) in a two-step reaction: alanine is first activated by ATP to form Ala-AMP and then transferred to the acceptor end of tRNA(Ala). Also edits incorrectly charged Ser-tRNA(Ala) and Gly-tRNA(Ala) via its editing domain.</text>
</comment>
<dbReference type="Gene3D" id="3.30.980.10">
    <property type="entry name" value="Threonyl-trna Synthetase, Chain A, domain 2"/>
    <property type="match status" value="1"/>
</dbReference>
<dbReference type="Pfam" id="PF07973">
    <property type="entry name" value="tRNA_SAD"/>
    <property type="match status" value="1"/>
</dbReference>
<dbReference type="Gene3D" id="2.40.30.130">
    <property type="match status" value="1"/>
</dbReference>
<evidence type="ECO:0000256" key="5">
    <source>
        <dbReference type="ARBA" id="ARBA00022741"/>
    </source>
</evidence>
<feature type="binding site" evidence="11">
    <location>
        <position position="565"/>
    </location>
    <ligand>
        <name>Zn(2+)</name>
        <dbReference type="ChEBI" id="CHEBI:29105"/>
    </ligand>
</feature>
<dbReference type="Gene3D" id="3.30.930.10">
    <property type="entry name" value="Bira Bifunctional Protein, Domain 2"/>
    <property type="match status" value="1"/>
</dbReference>
<dbReference type="Proteomes" id="UP000239747">
    <property type="component" value="Unassembled WGS sequence"/>
</dbReference>
<dbReference type="PROSITE" id="PS50860">
    <property type="entry name" value="AA_TRNA_LIGASE_II_ALA"/>
    <property type="match status" value="1"/>
</dbReference>
<dbReference type="RefSeq" id="WP_105071346.1">
    <property type="nucleotide sequence ID" value="NZ_MTPW01000001.1"/>
</dbReference>
<dbReference type="Pfam" id="PF02272">
    <property type="entry name" value="DHHA1"/>
    <property type="match status" value="1"/>
</dbReference>
<gene>
    <name evidence="11" type="primary">alaS</name>
    <name evidence="13" type="ORF">BST92_10135</name>
</gene>
<keyword evidence="6 11" id="KW-0862">Zinc</keyword>
<dbReference type="PANTHER" id="PTHR11777">
    <property type="entry name" value="ALANYL-TRNA SYNTHETASE"/>
    <property type="match status" value="1"/>
</dbReference>
<reference evidence="13 14" key="1">
    <citation type="submission" date="2017-01" db="EMBL/GenBank/DDBJ databases">
        <title>Trade-off between light-utilization and light-protection in marine flavobacteria.</title>
        <authorList>
            <person name="Kumagai Y."/>
            <person name="Yoshizawa S."/>
            <person name="Kogure K."/>
            <person name="Iwasaki W."/>
        </authorList>
    </citation>
    <scope>NUCLEOTIDE SEQUENCE [LARGE SCALE GENOMIC DNA]</scope>
    <source>
        <strain evidence="13 14">KCTC 32109</strain>
    </source>
</reference>
<evidence type="ECO:0000256" key="11">
    <source>
        <dbReference type="HAMAP-Rule" id="MF_00036"/>
    </source>
</evidence>
<keyword evidence="7 11" id="KW-0067">ATP-binding</keyword>
<comment type="cofactor">
    <cofactor evidence="11">
        <name>Zn(2+)</name>
        <dbReference type="ChEBI" id="CHEBI:29105"/>
    </cofactor>
    <text evidence="11">Binds 1 zinc ion per subunit.</text>
</comment>
<dbReference type="InterPro" id="IPR023033">
    <property type="entry name" value="Ala_tRNA_ligase_euk/bac"/>
</dbReference>
<evidence type="ECO:0000256" key="8">
    <source>
        <dbReference type="ARBA" id="ARBA00022884"/>
    </source>
</evidence>
<dbReference type="GO" id="GO:0008270">
    <property type="term" value="F:zinc ion binding"/>
    <property type="evidence" value="ECO:0007669"/>
    <property type="project" value="UniProtKB-UniRule"/>
</dbReference>
<dbReference type="GO" id="GO:0004813">
    <property type="term" value="F:alanine-tRNA ligase activity"/>
    <property type="evidence" value="ECO:0007669"/>
    <property type="project" value="UniProtKB-UniRule"/>
</dbReference>
<evidence type="ECO:0000313" key="13">
    <source>
        <dbReference type="EMBL" id="PQJ32261.1"/>
    </source>
</evidence>
<dbReference type="SUPFAM" id="SSF50447">
    <property type="entry name" value="Translation proteins"/>
    <property type="match status" value="1"/>
</dbReference>
<keyword evidence="5 11" id="KW-0547">Nucleotide-binding</keyword>
<dbReference type="FunFam" id="3.30.980.10:FF:000004">
    <property type="entry name" value="Alanine--tRNA ligase, cytoplasmic"/>
    <property type="match status" value="1"/>
</dbReference>
<dbReference type="SUPFAM" id="SSF101353">
    <property type="entry name" value="Putative anticodon-binding domain of alanyl-tRNA synthetase (AlaRS)"/>
    <property type="match status" value="1"/>
</dbReference>
<comment type="catalytic activity">
    <reaction evidence="11">
        <text>tRNA(Ala) + L-alanine + ATP = L-alanyl-tRNA(Ala) + AMP + diphosphate</text>
        <dbReference type="Rhea" id="RHEA:12540"/>
        <dbReference type="Rhea" id="RHEA-COMP:9657"/>
        <dbReference type="Rhea" id="RHEA-COMP:9923"/>
        <dbReference type="ChEBI" id="CHEBI:30616"/>
        <dbReference type="ChEBI" id="CHEBI:33019"/>
        <dbReference type="ChEBI" id="CHEBI:57972"/>
        <dbReference type="ChEBI" id="CHEBI:78442"/>
        <dbReference type="ChEBI" id="CHEBI:78497"/>
        <dbReference type="ChEBI" id="CHEBI:456215"/>
        <dbReference type="EC" id="6.1.1.7"/>
    </reaction>
</comment>
<keyword evidence="9 11" id="KW-0648">Protein biosynthesis</keyword>
<dbReference type="Gene3D" id="3.30.54.20">
    <property type="match status" value="1"/>
</dbReference>
<dbReference type="GO" id="GO:0005737">
    <property type="term" value="C:cytoplasm"/>
    <property type="evidence" value="ECO:0007669"/>
    <property type="project" value="UniProtKB-SubCell"/>
</dbReference>
<dbReference type="SUPFAM" id="SSF55186">
    <property type="entry name" value="ThrRS/AlaRS common domain"/>
    <property type="match status" value="1"/>
</dbReference>
<evidence type="ECO:0000256" key="4">
    <source>
        <dbReference type="ARBA" id="ARBA00022723"/>
    </source>
</evidence>
<evidence type="ECO:0000256" key="6">
    <source>
        <dbReference type="ARBA" id="ARBA00022833"/>
    </source>
</evidence>
<dbReference type="GO" id="GO:0000049">
    <property type="term" value="F:tRNA binding"/>
    <property type="evidence" value="ECO:0007669"/>
    <property type="project" value="UniProtKB-KW"/>
</dbReference>
<dbReference type="AlphaFoldDB" id="A0A2S7UCE2"/>
<dbReference type="EMBL" id="MTPW01000001">
    <property type="protein sequence ID" value="PQJ32261.1"/>
    <property type="molecule type" value="Genomic_DNA"/>
</dbReference>
<keyword evidence="14" id="KW-1185">Reference proteome</keyword>
<evidence type="ECO:0000313" key="14">
    <source>
        <dbReference type="Proteomes" id="UP000239747"/>
    </source>
</evidence>
<evidence type="ECO:0000256" key="9">
    <source>
        <dbReference type="ARBA" id="ARBA00022917"/>
    </source>
</evidence>
<dbReference type="FunFam" id="3.30.930.10:FF:000011">
    <property type="entry name" value="Alanine--tRNA ligase, cytoplasmic"/>
    <property type="match status" value="1"/>
</dbReference>
<dbReference type="CDD" id="cd00673">
    <property type="entry name" value="AlaRS_core"/>
    <property type="match status" value="1"/>
</dbReference>
<dbReference type="InterPro" id="IPR012947">
    <property type="entry name" value="tRNA_SAD"/>
</dbReference>
<dbReference type="FunFam" id="3.10.310.40:FF:000001">
    <property type="entry name" value="Alanine--tRNA ligase"/>
    <property type="match status" value="1"/>
</dbReference>
<comment type="domain">
    <text evidence="11">Consists of three domains; the N-terminal catalytic domain, the editing domain and the C-terminal C-Ala domain. The editing domain removes incorrectly charged amino acids, while the C-Ala domain, along with tRNA(Ala), serves as a bridge to cooperatively bring together the editing and aminoacylation centers thus stimulating deacylation of misacylated tRNAs.</text>
</comment>
<feature type="binding site" evidence="11">
    <location>
        <position position="667"/>
    </location>
    <ligand>
        <name>Zn(2+)</name>
        <dbReference type="ChEBI" id="CHEBI:29105"/>
    </ligand>
</feature>
<keyword evidence="2 11" id="KW-0820">tRNA-binding</keyword>
<feature type="binding site" evidence="11">
    <location>
        <position position="569"/>
    </location>
    <ligand>
        <name>Zn(2+)</name>
        <dbReference type="ChEBI" id="CHEBI:29105"/>
    </ligand>
</feature>
<dbReference type="PRINTS" id="PR00980">
    <property type="entry name" value="TRNASYNTHALA"/>
</dbReference>
<dbReference type="SUPFAM" id="SSF55681">
    <property type="entry name" value="Class II aaRS and biotin synthetases"/>
    <property type="match status" value="1"/>
</dbReference>
<dbReference type="InterPro" id="IPR045864">
    <property type="entry name" value="aa-tRNA-synth_II/BPL/LPL"/>
</dbReference>
<dbReference type="InterPro" id="IPR018165">
    <property type="entry name" value="Ala-tRNA-synth_IIc_core"/>
</dbReference>
<dbReference type="HAMAP" id="MF_00036_B">
    <property type="entry name" value="Ala_tRNA_synth_B"/>
    <property type="match status" value="1"/>
</dbReference>
<dbReference type="GO" id="GO:0006419">
    <property type="term" value="P:alanyl-tRNA aminoacylation"/>
    <property type="evidence" value="ECO:0007669"/>
    <property type="project" value="UniProtKB-UniRule"/>
</dbReference>
<comment type="similarity">
    <text evidence="1 11">Belongs to the class-II aminoacyl-tRNA synthetase family.</text>
</comment>
<dbReference type="GO" id="GO:0002161">
    <property type="term" value="F:aminoacyl-tRNA deacylase activity"/>
    <property type="evidence" value="ECO:0007669"/>
    <property type="project" value="TreeGrafter"/>
</dbReference>
<dbReference type="NCBIfam" id="TIGR00344">
    <property type="entry name" value="alaS"/>
    <property type="match status" value="1"/>
</dbReference>
<keyword evidence="8 11" id="KW-0694">RNA-binding</keyword>
<keyword evidence="3 11" id="KW-0436">Ligase</keyword>
<dbReference type="InterPro" id="IPR003156">
    <property type="entry name" value="DHHA1_dom"/>
</dbReference>
<evidence type="ECO:0000259" key="12">
    <source>
        <dbReference type="PROSITE" id="PS50860"/>
    </source>
</evidence>
<comment type="caution">
    <text evidence="13">The sequence shown here is derived from an EMBL/GenBank/DDBJ whole genome shotgun (WGS) entry which is preliminary data.</text>
</comment>
<feature type="binding site" evidence="11">
    <location>
        <position position="671"/>
    </location>
    <ligand>
        <name>Zn(2+)</name>
        <dbReference type="ChEBI" id="CHEBI:29105"/>
    </ligand>
</feature>
<evidence type="ECO:0000256" key="1">
    <source>
        <dbReference type="ARBA" id="ARBA00008226"/>
    </source>
</evidence>
<feature type="domain" description="Alanyl-transfer RNA synthetases family profile" evidence="12">
    <location>
        <begin position="1"/>
        <end position="710"/>
    </location>
</feature>
<dbReference type="OrthoDB" id="9803884at2"/>
<dbReference type="SMART" id="SM00863">
    <property type="entry name" value="tRNA_SAD"/>
    <property type="match status" value="1"/>
</dbReference>
<name>A0A2S7UCE2_9FLAO</name>
<dbReference type="Pfam" id="PF01411">
    <property type="entry name" value="tRNA-synt_2c"/>
    <property type="match status" value="1"/>
</dbReference>
<dbReference type="GO" id="GO:0005524">
    <property type="term" value="F:ATP binding"/>
    <property type="evidence" value="ECO:0007669"/>
    <property type="project" value="UniProtKB-UniRule"/>
</dbReference>
<evidence type="ECO:0000256" key="7">
    <source>
        <dbReference type="ARBA" id="ARBA00022840"/>
    </source>
</evidence>
<dbReference type="InterPro" id="IPR018164">
    <property type="entry name" value="Ala-tRNA-synth_IIc_N"/>
</dbReference>
<evidence type="ECO:0000256" key="2">
    <source>
        <dbReference type="ARBA" id="ARBA00022555"/>
    </source>
</evidence>
<accession>A0A2S7UCE2</accession>
<dbReference type="EC" id="6.1.1.7" evidence="11"/>
<evidence type="ECO:0000256" key="3">
    <source>
        <dbReference type="ARBA" id="ARBA00022598"/>
    </source>
</evidence>
<dbReference type="InterPro" id="IPR002318">
    <property type="entry name" value="Ala-tRNA-lgiase_IIc"/>
</dbReference>
<keyword evidence="4 11" id="KW-0479">Metal-binding</keyword>
<keyword evidence="11" id="KW-0963">Cytoplasm</keyword>
<sequence length="873" mass="97626">MKSQQIRQTFLDFYKSKQHEVVASAPMVIKNDPTLMFVNAGMNPFKEYFLGISESKHSRIADSQKCLRVSGKHNDLEEVGVDTYHHTMFEMLGNWSFGDYFKKEAIAWAWELLTEVYKIDKDCLYVTIFEGDASENLERDTEAYDYWKEFIAEDRILNGNKKDNFWEMGDQGPCGPCSEIHVDIRTAEEKAAVDGASLVNADHPQVVEIWNLVFMQFNRMADGSLKNLPAQHVDTGMGFERLAMVMQGVRSNYDTDVFTPLIREIETITGHAYGKTEQEDIAIRVIADHVRAVSFSIADGQLPSNNGAGYVIRRILRRAIRYGFTYLNKKEPFIYMLVNTLAKQMGDAFPELKSQKNLILNVIKEEEQSFLRALDQGLVLLDSMITAAKSNSQNIIDGNKAFELYDTYGFPIDLTALILREKGMELDEAGFEKAMAAQKQRSRAASETTTTDWTELRSDDTQEFIGYDKLEADVRISRYRKVTTKKDGDLYQLVFNMTPFYGESGGQTGDKGYLESTSGDTVYIIDTKKENGQTVHLTKNLPKDLEGSHKAAVDVNQRHRTSSNHTATHLLHQALRKVLGDHVEQKGSMVRSASLRFDFSHFAKVTPEQLQEVENFVNARIREQLPLEENRTNTYDAAVEDGAMALFGEKYGDVVRTIKFGNSYELCGGTHVPNTADVWHFKIMSEGAVAAGIRRIEAISSDAVKDFFAEQSRHFDEIKTILKSNTKNPAEAIAQLQDENVALKKEIEQLLKAKAGNLKGNLIASAQDINGVNFIATQTDLDAKSVKELAFEIEREMDNLFLIIGASDGEKATLTVMISKNLVEEKDLNAGSIVRELGKHIQGGGGGQAHFATAGGKNPSGIAAALDAAKEMI</sequence>
<dbReference type="InterPro" id="IPR018162">
    <property type="entry name" value="Ala-tRNA-ligase_IIc_anticod-bd"/>
</dbReference>
<organism evidence="13 14">
    <name type="scientific">Nonlabens arenilitoris</name>
    <dbReference type="NCBI Taxonomy" id="1217969"/>
    <lineage>
        <taxon>Bacteria</taxon>
        <taxon>Pseudomonadati</taxon>
        <taxon>Bacteroidota</taxon>
        <taxon>Flavobacteriia</taxon>
        <taxon>Flavobacteriales</taxon>
        <taxon>Flavobacteriaceae</taxon>
        <taxon>Nonlabens</taxon>
    </lineage>
</organism>
<protein>
    <recommendedName>
        <fullName evidence="11">Alanine--tRNA ligase</fullName>
        <ecNumber evidence="11">6.1.1.7</ecNumber>
    </recommendedName>
    <alternativeName>
        <fullName evidence="11">Alanyl-tRNA synthetase</fullName>
        <shortName evidence="11">AlaRS</shortName>
    </alternativeName>
</protein>
<dbReference type="PANTHER" id="PTHR11777:SF9">
    <property type="entry name" value="ALANINE--TRNA LIGASE, CYTOPLASMIC"/>
    <property type="match status" value="1"/>
</dbReference>
<dbReference type="Gene3D" id="3.10.310.40">
    <property type="match status" value="1"/>
</dbReference>
<evidence type="ECO:0000256" key="10">
    <source>
        <dbReference type="ARBA" id="ARBA00023146"/>
    </source>
</evidence>
<comment type="subcellular location">
    <subcellularLocation>
        <location evidence="11">Cytoplasm</location>
    </subcellularLocation>
</comment>